<feature type="compositionally biased region" description="Acidic residues" evidence="1">
    <location>
        <begin position="94"/>
        <end position="116"/>
    </location>
</feature>
<sequence>DKACTATGMQVDAMEDGYTDDALFSLASIKRDLQVVDSPAQSDDDDTIMSEGEAVETNQGVHSESEASDIDSDEERKRYDEQLETFLDQAYDWLQDDATDDQNGVDEENDSDDNDKDGEANPLMVPLSFKEQASQEQLTSQWFSQDIFAGFENTGEKYDTDSAMSEDGKDAASFQKLSAEINVKSSKSKKENIDVQSKSNLCGERRTPSRERG</sequence>
<accession>A0AA38GDB6</accession>
<dbReference type="EMBL" id="JAHRHJ020000004">
    <property type="protein sequence ID" value="KAH9319664.1"/>
    <property type="molecule type" value="Genomic_DNA"/>
</dbReference>
<feature type="region of interest" description="Disordered" evidence="1">
    <location>
        <begin position="35"/>
        <end position="124"/>
    </location>
</feature>
<evidence type="ECO:0000256" key="1">
    <source>
        <dbReference type="SAM" id="MobiDB-lite"/>
    </source>
</evidence>
<feature type="non-terminal residue" evidence="2">
    <location>
        <position position="1"/>
    </location>
</feature>
<gene>
    <name evidence="2" type="ORF">KI387_021433</name>
</gene>
<reference evidence="2 3" key="1">
    <citation type="journal article" date="2021" name="Nat. Plants">
        <title>The Taxus genome provides insights into paclitaxel biosynthesis.</title>
        <authorList>
            <person name="Xiong X."/>
            <person name="Gou J."/>
            <person name="Liao Q."/>
            <person name="Li Y."/>
            <person name="Zhou Q."/>
            <person name="Bi G."/>
            <person name="Li C."/>
            <person name="Du R."/>
            <person name="Wang X."/>
            <person name="Sun T."/>
            <person name="Guo L."/>
            <person name="Liang H."/>
            <person name="Lu P."/>
            <person name="Wu Y."/>
            <person name="Zhang Z."/>
            <person name="Ro D.K."/>
            <person name="Shang Y."/>
            <person name="Huang S."/>
            <person name="Yan J."/>
        </authorList>
    </citation>
    <scope>NUCLEOTIDE SEQUENCE [LARGE SCALE GENOMIC DNA]</scope>
    <source>
        <strain evidence="2">Ta-2019</strain>
    </source>
</reference>
<protein>
    <submittedName>
        <fullName evidence="2">Uncharacterized protein</fullName>
    </submittedName>
</protein>
<proteinExistence type="predicted"/>
<evidence type="ECO:0000313" key="2">
    <source>
        <dbReference type="EMBL" id="KAH9319664.1"/>
    </source>
</evidence>
<dbReference type="Proteomes" id="UP000824469">
    <property type="component" value="Unassembled WGS sequence"/>
</dbReference>
<name>A0AA38GDB6_TAXCH</name>
<dbReference type="AlphaFoldDB" id="A0AA38GDB6"/>
<organism evidence="2 3">
    <name type="scientific">Taxus chinensis</name>
    <name type="common">Chinese yew</name>
    <name type="synonym">Taxus wallichiana var. chinensis</name>
    <dbReference type="NCBI Taxonomy" id="29808"/>
    <lineage>
        <taxon>Eukaryota</taxon>
        <taxon>Viridiplantae</taxon>
        <taxon>Streptophyta</taxon>
        <taxon>Embryophyta</taxon>
        <taxon>Tracheophyta</taxon>
        <taxon>Spermatophyta</taxon>
        <taxon>Pinopsida</taxon>
        <taxon>Pinidae</taxon>
        <taxon>Conifers II</taxon>
        <taxon>Cupressales</taxon>
        <taxon>Taxaceae</taxon>
        <taxon>Taxus</taxon>
    </lineage>
</organism>
<comment type="caution">
    <text evidence="2">The sequence shown here is derived from an EMBL/GenBank/DDBJ whole genome shotgun (WGS) entry which is preliminary data.</text>
</comment>
<feature type="region of interest" description="Disordered" evidence="1">
    <location>
        <begin position="185"/>
        <end position="213"/>
    </location>
</feature>
<evidence type="ECO:0000313" key="3">
    <source>
        <dbReference type="Proteomes" id="UP000824469"/>
    </source>
</evidence>
<keyword evidence="3" id="KW-1185">Reference proteome</keyword>
<feature type="compositionally biased region" description="Basic and acidic residues" evidence="1">
    <location>
        <begin position="203"/>
        <end position="213"/>
    </location>
</feature>